<evidence type="ECO:0000313" key="2">
    <source>
        <dbReference type="EMBL" id="SPD86074.1"/>
    </source>
</evidence>
<dbReference type="EMBL" id="LT985188">
    <property type="protein sequence ID" value="SPD86074.1"/>
    <property type="molecule type" value="Genomic_DNA"/>
</dbReference>
<gene>
    <name evidence="2" type="ORF">MPLG2_1038</name>
</gene>
<dbReference type="AlphaFoldDB" id="A0A2N9JF91"/>
<evidence type="ECO:0000313" key="3">
    <source>
        <dbReference type="Proteomes" id="UP000238164"/>
    </source>
</evidence>
<name>A0A2N9JF91_9ACTN</name>
<accession>A0A2N9JF91</accession>
<dbReference type="KEGG" id="mgg:MPLG2_1038"/>
<dbReference type="Proteomes" id="UP000238164">
    <property type="component" value="Chromosome 1"/>
</dbReference>
<organism evidence="2 3">
    <name type="scientific">Micropruina glycogenica</name>
    <dbReference type="NCBI Taxonomy" id="75385"/>
    <lineage>
        <taxon>Bacteria</taxon>
        <taxon>Bacillati</taxon>
        <taxon>Actinomycetota</taxon>
        <taxon>Actinomycetes</taxon>
        <taxon>Propionibacteriales</taxon>
        <taxon>Nocardioidaceae</taxon>
        <taxon>Micropruina</taxon>
    </lineage>
</organism>
<protein>
    <submittedName>
        <fullName evidence="2">Uncharacterized protein</fullName>
    </submittedName>
</protein>
<keyword evidence="3" id="KW-1185">Reference proteome</keyword>
<reference evidence="2 3" key="1">
    <citation type="submission" date="2018-02" db="EMBL/GenBank/DDBJ databases">
        <authorList>
            <person name="Cohen D.B."/>
            <person name="Kent A.D."/>
        </authorList>
    </citation>
    <scope>NUCLEOTIDE SEQUENCE [LARGE SCALE GENOMIC DNA]</scope>
    <source>
        <strain evidence="2">1</strain>
    </source>
</reference>
<feature type="region of interest" description="Disordered" evidence="1">
    <location>
        <begin position="1"/>
        <end position="48"/>
    </location>
</feature>
<proteinExistence type="predicted"/>
<sequence>MCQHRHRTRSSPAGDSADRHQPFTRRPVRLPLRCPTHQPGPRFGAQPLTLTASGDSVTNLAKRAGWVHGKVAMRGSIGAEPDPERWLSSCPRTAFAARPGACSMPRFAWQRYPRRPCAASAAPRRPG</sequence>
<evidence type="ECO:0000256" key="1">
    <source>
        <dbReference type="SAM" id="MobiDB-lite"/>
    </source>
</evidence>